<dbReference type="RefSeq" id="WP_183860498.1">
    <property type="nucleotide sequence ID" value="NZ_JACHFH010000011.1"/>
</dbReference>
<dbReference type="AlphaFoldDB" id="A0A840UG45"/>
<dbReference type="SUPFAM" id="SSF55846">
    <property type="entry name" value="N-acetylmuramoyl-L-alanine amidase-like"/>
    <property type="match status" value="1"/>
</dbReference>
<dbReference type="Gene3D" id="3.40.80.10">
    <property type="entry name" value="Peptidoglycan recognition protein-like"/>
    <property type="match status" value="1"/>
</dbReference>
<evidence type="ECO:0000313" key="2">
    <source>
        <dbReference type="Proteomes" id="UP000559117"/>
    </source>
</evidence>
<dbReference type="EMBL" id="JACHFH010000011">
    <property type="protein sequence ID" value="MBB5335979.1"/>
    <property type="molecule type" value="Genomic_DNA"/>
</dbReference>
<evidence type="ECO:0008006" key="3">
    <source>
        <dbReference type="Google" id="ProtNLM"/>
    </source>
</evidence>
<dbReference type="Proteomes" id="UP000559117">
    <property type="component" value="Unassembled WGS sequence"/>
</dbReference>
<name>A0A840UG45_9FIRM</name>
<dbReference type="InterPro" id="IPR036505">
    <property type="entry name" value="Amidase/PGRP_sf"/>
</dbReference>
<gene>
    <name evidence="1" type="ORF">HNR32_001123</name>
</gene>
<protein>
    <recommendedName>
        <fullName evidence="3">N-acetylmuramoyl-L-alanine amidase</fullName>
    </recommendedName>
</protein>
<evidence type="ECO:0000313" key="1">
    <source>
        <dbReference type="EMBL" id="MBB5335979.1"/>
    </source>
</evidence>
<dbReference type="GO" id="GO:0009253">
    <property type="term" value="P:peptidoglycan catabolic process"/>
    <property type="evidence" value="ECO:0007669"/>
    <property type="project" value="InterPro"/>
</dbReference>
<reference evidence="1 2" key="1">
    <citation type="submission" date="2020-08" db="EMBL/GenBank/DDBJ databases">
        <title>Genomic Encyclopedia of Type Strains, Phase IV (KMG-IV): sequencing the most valuable type-strain genomes for metagenomic binning, comparative biology and taxonomic classification.</title>
        <authorList>
            <person name="Goeker M."/>
        </authorList>
    </citation>
    <scope>NUCLEOTIDE SEQUENCE [LARGE SCALE GENOMIC DNA]</scope>
    <source>
        <strain evidence="1 2">DSM 24661</strain>
    </source>
</reference>
<dbReference type="GO" id="GO:0008745">
    <property type="term" value="F:N-acetylmuramoyl-L-alanine amidase activity"/>
    <property type="evidence" value="ECO:0007669"/>
    <property type="project" value="InterPro"/>
</dbReference>
<organism evidence="1 2">
    <name type="scientific">Pectinatus brassicae</name>
    <dbReference type="NCBI Taxonomy" id="862415"/>
    <lineage>
        <taxon>Bacteria</taxon>
        <taxon>Bacillati</taxon>
        <taxon>Bacillota</taxon>
        <taxon>Negativicutes</taxon>
        <taxon>Selenomonadales</taxon>
        <taxon>Selenomonadaceae</taxon>
        <taxon>Pectinatus</taxon>
    </lineage>
</organism>
<accession>A0A840UG45</accession>
<proteinExistence type="predicted"/>
<sequence>MKKIEIEDLQRITELSKRKIWKIAKRNGRDPKLYLHWSAKRYEDKFENYHINITGDGEVYISTENFADILTHTFHRNRGAIGIVMCCGYESDTDCLGSFAPTLKQIEVMSRIIAIVAEILHVTIDLKHVMTHGEAADNEDGMYLHDPYGPRSTGEEWDLEYLGTNDSHDYNPWAANGTRGGDVLRKKALLYEHTLIK</sequence>
<keyword evidence="2" id="KW-1185">Reference proteome</keyword>
<comment type="caution">
    <text evidence="1">The sequence shown here is derived from an EMBL/GenBank/DDBJ whole genome shotgun (WGS) entry which is preliminary data.</text>
</comment>